<dbReference type="Pfam" id="PF13639">
    <property type="entry name" value="zf-RING_2"/>
    <property type="match status" value="1"/>
</dbReference>
<evidence type="ECO:0000256" key="3">
    <source>
        <dbReference type="SAM" id="Phobius"/>
    </source>
</evidence>
<dbReference type="OrthoDB" id="21204at2759"/>
<gene>
    <name evidence="5" type="ORF">G7K_0987-t2</name>
</gene>
<feature type="transmembrane region" description="Helical" evidence="3">
    <location>
        <begin position="197"/>
        <end position="221"/>
    </location>
</feature>
<dbReference type="STRING" id="698492.A0A0E9NBI8"/>
<keyword evidence="1" id="KW-0862">Zinc</keyword>
<dbReference type="InterPro" id="IPR001841">
    <property type="entry name" value="Znf_RING"/>
</dbReference>
<dbReference type="CDD" id="cd16454">
    <property type="entry name" value="RING-H2_PA-TM-RING"/>
    <property type="match status" value="1"/>
</dbReference>
<protein>
    <recommendedName>
        <fullName evidence="4">RING-type domain-containing protein</fullName>
    </recommendedName>
</protein>
<evidence type="ECO:0000313" key="5">
    <source>
        <dbReference type="EMBL" id="GAO46765.1"/>
    </source>
</evidence>
<dbReference type="GO" id="GO:0061630">
    <property type="term" value="F:ubiquitin protein ligase activity"/>
    <property type="evidence" value="ECO:0007669"/>
    <property type="project" value="TreeGrafter"/>
</dbReference>
<keyword evidence="3" id="KW-0812">Transmembrane</keyword>
<dbReference type="InterPro" id="IPR013083">
    <property type="entry name" value="Znf_RING/FYVE/PHD"/>
</dbReference>
<keyword evidence="1" id="KW-0863">Zinc-finger</keyword>
<feature type="domain" description="RING-type" evidence="4">
    <location>
        <begin position="325"/>
        <end position="368"/>
    </location>
</feature>
<dbReference type="SMART" id="SM00184">
    <property type="entry name" value="RING"/>
    <property type="match status" value="1"/>
</dbReference>
<reference evidence="5 6" key="3">
    <citation type="journal article" date="2015" name="Genome Announc.">
        <title>Draft Genome Sequence of the Archiascomycetous Yeast Saitoella complicata.</title>
        <authorList>
            <person name="Yamauchi K."/>
            <person name="Kondo S."/>
            <person name="Hamamoto M."/>
            <person name="Takahashi Y."/>
            <person name="Ogura Y."/>
            <person name="Hayashi T."/>
            <person name="Nishida H."/>
        </authorList>
    </citation>
    <scope>NUCLEOTIDE SEQUENCE [LARGE SCALE GENOMIC DNA]</scope>
    <source>
        <strain evidence="5 6">NRRL Y-17804</strain>
    </source>
</reference>
<reference evidence="5 6" key="1">
    <citation type="journal article" date="2011" name="J. Gen. Appl. Microbiol.">
        <title>Draft genome sequencing of the enigmatic yeast Saitoella complicata.</title>
        <authorList>
            <person name="Nishida H."/>
            <person name="Hamamoto M."/>
            <person name="Sugiyama J."/>
        </authorList>
    </citation>
    <scope>NUCLEOTIDE SEQUENCE [LARGE SCALE GENOMIC DNA]</scope>
    <source>
        <strain evidence="5 6">NRRL Y-17804</strain>
    </source>
</reference>
<name>A0A0E9NBI8_SAICN</name>
<dbReference type="Proteomes" id="UP000033140">
    <property type="component" value="Unassembled WGS sequence"/>
</dbReference>
<dbReference type="PANTHER" id="PTHR22765">
    <property type="entry name" value="RING FINGER AND PROTEASE ASSOCIATED DOMAIN-CONTAINING"/>
    <property type="match status" value="1"/>
</dbReference>
<keyword evidence="1" id="KW-0479">Metal-binding</keyword>
<dbReference type="EMBL" id="BACD03000005">
    <property type="protein sequence ID" value="GAO46765.1"/>
    <property type="molecule type" value="Genomic_DNA"/>
</dbReference>
<comment type="caution">
    <text evidence="5">The sequence shown here is derived from an EMBL/GenBank/DDBJ whole genome shotgun (WGS) entry which is preliminary data.</text>
</comment>
<dbReference type="SUPFAM" id="SSF57850">
    <property type="entry name" value="RING/U-box"/>
    <property type="match status" value="1"/>
</dbReference>
<dbReference type="RefSeq" id="XP_019026968.1">
    <property type="nucleotide sequence ID" value="XM_019165711.1"/>
</dbReference>
<keyword evidence="6" id="KW-1185">Reference proteome</keyword>
<dbReference type="GO" id="GO:0006511">
    <property type="term" value="P:ubiquitin-dependent protein catabolic process"/>
    <property type="evidence" value="ECO:0007669"/>
    <property type="project" value="TreeGrafter"/>
</dbReference>
<evidence type="ECO:0000256" key="1">
    <source>
        <dbReference type="PROSITE-ProRule" id="PRU00175"/>
    </source>
</evidence>
<feature type="region of interest" description="Disordered" evidence="2">
    <location>
        <begin position="423"/>
        <end position="445"/>
    </location>
</feature>
<dbReference type="AlphaFoldDB" id="A0A0E9NBI8"/>
<accession>A0A0E9NBI8</accession>
<dbReference type="PROSITE" id="PS50089">
    <property type="entry name" value="ZF_RING_2"/>
    <property type="match status" value="1"/>
</dbReference>
<dbReference type="InterPro" id="IPR051826">
    <property type="entry name" value="E3_ubiquitin-ligase_domain"/>
</dbReference>
<evidence type="ECO:0000256" key="2">
    <source>
        <dbReference type="SAM" id="MobiDB-lite"/>
    </source>
</evidence>
<proteinExistence type="predicted"/>
<dbReference type="GO" id="GO:0008270">
    <property type="term" value="F:zinc ion binding"/>
    <property type="evidence" value="ECO:0007669"/>
    <property type="project" value="UniProtKB-KW"/>
</dbReference>
<organism evidence="5 6">
    <name type="scientific">Saitoella complicata (strain BCRC 22490 / CBS 7301 / JCM 7358 / NBRC 10748 / NRRL Y-17804)</name>
    <dbReference type="NCBI Taxonomy" id="698492"/>
    <lineage>
        <taxon>Eukaryota</taxon>
        <taxon>Fungi</taxon>
        <taxon>Dikarya</taxon>
        <taxon>Ascomycota</taxon>
        <taxon>Taphrinomycotina</taxon>
        <taxon>Taphrinomycotina incertae sedis</taxon>
        <taxon>Saitoella</taxon>
    </lineage>
</organism>
<keyword evidence="3" id="KW-0472">Membrane</keyword>
<evidence type="ECO:0000313" key="6">
    <source>
        <dbReference type="Proteomes" id="UP000033140"/>
    </source>
</evidence>
<dbReference type="OMA" id="PTCPICM"/>
<dbReference type="GO" id="GO:0005737">
    <property type="term" value="C:cytoplasm"/>
    <property type="evidence" value="ECO:0007669"/>
    <property type="project" value="TreeGrafter"/>
</dbReference>
<sequence>MTKLSVFGAIIANPGNTYQNSGSEKIPDSLSYELQISGNKIYNYGLSTTEDTGILYVPANHNNCSDPAAPNAVPSGITSWNDIPHDYLRIAMVPLTGCANEYLMQARQDQNILAAVLYNVTGSSYPLSGVSVQSSWNFPIYSISSDEAAPLLQELVNYSGNLTSVPYGHNLSQLYPADSYARLIMQIGDSGVSLPGLWIFLLIVLATLCLIVGVVSIGMHAHTYRARRDLRRRIAAGELDLEALGVKRLTVPKVLLGKMPIKTFGDTAPATAPYAKKAVETTMVSEAGLNGTTINHTSTSSDGTLTNPTHAQGVSEATNFDQTSCAICLDEFIPHESLIRELPCSHIFHPDCIDPYLSTRSSLCPLCKRSCLPRGYVPDTLQLTNATIARERRLRRMNATNMSVNAGTNGVVVEMGDLERRGTGTGIREDALAPTQEEEDEMTRRRGGFRRALEAVFPVLEGRR</sequence>
<keyword evidence="3" id="KW-1133">Transmembrane helix</keyword>
<dbReference type="Gene3D" id="3.30.40.10">
    <property type="entry name" value="Zinc/RING finger domain, C3HC4 (zinc finger)"/>
    <property type="match status" value="1"/>
</dbReference>
<evidence type="ECO:0000259" key="4">
    <source>
        <dbReference type="PROSITE" id="PS50089"/>
    </source>
</evidence>
<dbReference type="PANTHER" id="PTHR22765:SF413">
    <property type="entry name" value="FINGER DOMAIN PROTEIN, PUTATIVE (AFU_ORTHOLOGUE AFUA_1G04600)-RELATED"/>
    <property type="match status" value="1"/>
</dbReference>
<reference evidence="5 6" key="2">
    <citation type="journal article" date="2014" name="J. Gen. Appl. Microbiol.">
        <title>The early diverging ascomycetous budding yeast Saitoella complicata has three histone deacetylases belonging to the Clr6, Hos2, and Rpd3 lineages.</title>
        <authorList>
            <person name="Nishida H."/>
            <person name="Matsumoto T."/>
            <person name="Kondo S."/>
            <person name="Hamamoto M."/>
            <person name="Yoshikawa H."/>
        </authorList>
    </citation>
    <scope>NUCLEOTIDE SEQUENCE [LARGE SCALE GENOMIC DNA]</scope>
    <source>
        <strain evidence="5 6">NRRL Y-17804</strain>
    </source>
</reference>